<reference evidence="2 3" key="1">
    <citation type="submission" date="2017-02" db="EMBL/GenBank/DDBJ databases">
        <authorList>
            <person name="Peterson S.W."/>
        </authorList>
    </citation>
    <scope>NUCLEOTIDE SEQUENCE [LARGE SCALE GENOMIC DNA]</scope>
    <source>
        <strain evidence="2 3">ATCC 43324</strain>
    </source>
</reference>
<dbReference type="SUPFAM" id="SSF48452">
    <property type="entry name" value="TPR-like"/>
    <property type="match status" value="2"/>
</dbReference>
<name>A0A1T4NH37_9BACT</name>
<dbReference type="STRING" id="28136.SAMN02745202_01073"/>
<sequence length="355" mass="41094">MKRFLILFIMACSTALLSQGYAQTPKRDAKRLHKEIGLRLQTLAEHRTDSAAYYQQVQELLQMALTCDSLDALPDSRGRVHLDYTQENSTRLSPLLPTLIDAGIFEYRRGNSAQALTTFLFYLQCLSRPMFHEKDNHEGIAAYYSSLLFYGKDNFREAEHYADIALQYPAYAKNAAEIKINCMKNCLHSQADTLRYVSALTALHDIDPSNAVYFKMLIDHYSAHPDSMALHRFATDELKKHARNKQVWMLNGELAMKAKQWEKAINYFKEAEKRDKAYVQAIYDIGICYASWAQELTDSLNNQRKRLRKKDAATIKGYYQHARQWLLKVSHLDEKQALVEWERVLTEVNKVLGLH</sequence>
<accession>A0A1T4NH37</accession>
<organism evidence="2 3">
    <name type="scientific">Segatella oulorum</name>
    <dbReference type="NCBI Taxonomy" id="28136"/>
    <lineage>
        <taxon>Bacteria</taxon>
        <taxon>Pseudomonadati</taxon>
        <taxon>Bacteroidota</taxon>
        <taxon>Bacteroidia</taxon>
        <taxon>Bacteroidales</taxon>
        <taxon>Prevotellaceae</taxon>
        <taxon>Segatella</taxon>
    </lineage>
</organism>
<dbReference type="eggNOG" id="COG4783">
    <property type="taxonomic scope" value="Bacteria"/>
</dbReference>
<dbReference type="Proteomes" id="UP000190065">
    <property type="component" value="Unassembled WGS sequence"/>
</dbReference>
<dbReference type="EMBL" id="FUXK01000010">
    <property type="protein sequence ID" value="SJZ78580.1"/>
    <property type="molecule type" value="Genomic_DNA"/>
</dbReference>
<keyword evidence="1" id="KW-0732">Signal</keyword>
<dbReference type="AlphaFoldDB" id="A0A1T4NH37"/>
<proteinExistence type="predicted"/>
<feature type="signal peptide" evidence="1">
    <location>
        <begin position="1"/>
        <end position="22"/>
    </location>
</feature>
<evidence type="ECO:0000256" key="1">
    <source>
        <dbReference type="SAM" id="SignalP"/>
    </source>
</evidence>
<dbReference type="InterPro" id="IPR011990">
    <property type="entry name" value="TPR-like_helical_dom_sf"/>
</dbReference>
<evidence type="ECO:0008006" key="4">
    <source>
        <dbReference type="Google" id="ProtNLM"/>
    </source>
</evidence>
<evidence type="ECO:0000313" key="2">
    <source>
        <dbReference type="EMBL" id="SJZ78580.1"/>
    </source>
</evidence>
<dbReference type="Gene3D" id="1.25.40.10">
    <property type="entry name" value="Tetratricopeptide repeat domain"/>
    <property type="match status" value="1"/>
</dbReference>
<gene>
    <name evidence="2" type="ORF">SAMN02745202_01073</name>
</gene>
<dbReference type="RefSeq" id="WP_025071147.1">
    <property type="nucleotide sequence ID" value="NZ_FUXK01000010.1"/>
</dbReference>
<protein>
    <recommendedName>
        <fullName evidence="4">Tetratricopeptide repeat-containing protein</fullName>
    </recommendedName>
</protein>
<evidence type="ECO:0000313" key="3">
    <source>
        <dbReference type="Proteomes" id="UP000190065"/>
    </source>
</evidence>
<feature type="chain" id="PRO_5010542986" description="Tetratricopeptide repeat-containing protein" evidence="1">
    <location>
        <begin position="23"/>
        <end position="355"/>
    </location>
</feature>